<comment type="caution">
    <text evidence="2">The sequence shown here is derived from an EMBL/GenBank/DDBJ whole genome shotgun (WGS) entry which is preliminary data.</text>
</comment>
<dbReference type="InterPro" id="IPR010183">
    <property type="entry name" value="Phage_lambda_Bet"/>
</dbReference>
<reference evidence="2" key="1">
    <citation type="submission" date="2023-01" db="EMBL/GenBank/DDBJ databases">
        <title>Human gut microbiome strain richness.</title>
        <authorList>
            <person name="Chen-Liaw A."/>
        </authorList>
    </citation>
    <scope>NUCLEOTIDE SEQUENCE</scope>
    <source>
        <strain evidence="2">2225st1_A6_2225SCRN_200828</strain>
    </source>
</reference>
<proteinExistence type="predicted"/>
<protein>
    <submittedName>
        <fullName evidence="2">Phage recombination protein Bet</fullName>
    </submittedName>
</protein>
<dbReference type="NCBIfam" id="TIGR01913">
    <property type="entry name" value="bet_lambda"/>
    <property type="match status" value="1"/>
</dbReference>
<organism evidence="2 3">
    <name type="scientific">Flavonifractor plautii</name>
    <name type="common">Fusobacterium plautii</name>
    <dbReference type="NCBI Taxonomy" id="292800"/>
    <lineage>
        <taxon>Bacteria</taxon>
        <taxon>Bacillati</taxon>
        <taxon>Bacillota</taxon>
        <taxon>Clostridia</taxon>
        <taxon>Eubacteriales</taxon>
        <taxon>Oscillospiraceae</taxon>
        <taxon>Flavonifractor</taxon>
    </lineage>
</organism>
<dbReference type="EMBL" id="JAQLWO010000003">
    <property type="protein sequence ID" value="MDB7905176.1"/>
    <property type="molecule type" value="Genomic_DNA"/>
</dbReference>
<gene>
    <name evidence="2" type="primary">bet</name>
    <name evidence="2" type="ORF">PND83_04210</name>
</gene>
<dbReference type="AlphaFoldDB" id="A0AAW6C1T4"/>
<accession>A0AAW6C1T4</accession>
<name>A0AAW6C1T4_FLAPL</name>
<dbReference type="InterPro" id="IPR018330">
    <property type="entry name" value="RecT_fam"/>
</dbReference>
<evidence type="ECO:0000313" key="3">
    <source>
        <dbReference type="Proteomes" id="UP001211006"/>
    </source>
</evidence>
<evidence type="ECO:0000256" key="1">
    <source>
        <dbReference type="SAM" id="MobiDB-lite"/>
    </source>
</evidence>
<dbReference type="RefSeq" id="WP_196031965.1">
    <property type="nucleotide sequence ID" value="NZ_JADPFI010000072.1"/>
</dbReference>
<sequence>MGVSNSLISKKANDKVVEFEVNGQTVKLSPAIIRNYLVNGNGNVSDQEVVMFLNLCKFNRLNPFLREAYLIKYGSSPATMVVGKDAITKRAMRNPNYEGQQAGVVVLNEDGSLESRVGTIHLENESLVGGWARVYVKGYRHPVEITVQFDEYVQMKDGKPTSNWKAKPGTMIRKVALTQALREAFPEDLGSMYAPEEMGVPDSILDVTPVSDEQPVHVDESTGEVIEHQPGGQESDPEAAFFGIEG</sequence>
<feature type="region of interest" description="Disordered" evidence="1">
    <location>
        <begin position="224"/>
        <end position="246"/>
    </location>
</feature>
<dbReference type="GO" id="GO:0006310">
    <property type="term" value="P:DNA recombination"/>
    <property type="evidence" value="ECO:0007669"/>
    <property type="project" value="InterPro"/>
</dbReference>
<dbReference type="GO" id="GO:0003677">
    <property type="term" value="F:DNA binding"/>
    <property type="evidence" value="ECO:0007669"/>
    <property type="project" value="InterPro"/>
</dbReference>
<dbReference type="Proteomes" id="UP001211006">
    <property type="component" value="Unassembled WGS sequence"/>
</dbReference>
<evidence type="ECO:0000313" key="2">
    <source>
        <dbReference type="EMBL" id="MDB7905176.1"/>
    </source>
</evidence>
<dbReference type="Pfam" id="PF03837">
    <property type="entry name" value="RecT"/>
    <property type="match status" value="1"/>
</dbReference>